<organism evidence="1">
    <name type="scientific">Rhizophora mucronata</name>
    <name type="common">Asiatic mangrove</name>
    <dbReference type="NCBI Taxonomy" id="61149"/>
    <lineage>
        <taxon>Eukaryota</taxon>
        <taxon>Viridiplantae</taxon>
        <taxon>Streptophyta</taxon>
        <taxon>Embryophyta</taxon>
        <taxon>Tracheophyta</taxon>
        <taxon>Spermatophyta</taxon>
        <taxon>Magnoliopsida</taxon>
        <taxon>eudicotyledons</taxon>
        <taxon>Gunneridae</taxon>
        <taxon>Pentapetalae</taxon>
        <taxon>rosids</taxon>
        <taxon>fabids</taxon>
        <taxon>Malpighiales</taxon>
        <taxon>Rhizophoraceae</taxon>
        <taxon>Rhizophora</taxon>
    </lineage>
</organism>
<sequence>MIGWLHNQKARSRLCTFLSQDGLSENLVLEMEV</sequence>
<dbReference type="EMBL" id="GGEC01079122">
    <property type="protein sequence ID" value="MBX59606.1"/>
    <property type="molecule type" value="Transcribed_RNA"/>
</dbReference>
<reference evidence="1" key="1">
    <citation type="submission" date="2018-02" db="EMBL/GenBank/DDBJ databases">
        <title>Rhizophora mucronata_Transcriptome.</title>
        <authorList>
            <person name="Meera S.P."/>
            <person name="Sreeshan A."/>
            <person name="Augustine A."/>
        </authorList>
    </citation>
    <scope>NUCLEOTIDE SEQUENCE</scope>
    <source>
        <tissue evidence="1">Leaf</tissue>
    </source>
</reference>
<dbReference type="AlphaFoldDB" id="A0A2P2PXZ5"/>
<evidence type="ECO:0000313" key="1">
    <source>
        <dbReference type="EMBL" id="MBX59606.1"/>
    </source>
</evidence>
<proteinExistence type="predicted"/>
<accession>A0A2P2PXZ5</accession>
<name>A0A2P2PXZ5_RHIMU</name>
<protein>
    <submittedName>
        <fullName evidence="1">Uncharacterized protein</fullName>
    </submittedName>
</protein>